<dbReference type="STRING" id="602072.A0A1R3S385"/>
<keyword evidence="3" id="KW-1185">Reference proteome</keyword>
<protein>
    <submittedName>
        <fullName evidence="2">Uncharacterized protein</fullName>
    </submittedName>
</protein>
<evidence type="ECO:0000256" key="1">
    <source>
        <dbReference type="SAM" id="MobiDB-lite"/>
    </source>
</evidence>
<dbReference type="VEuPathDB" id="FungiDB:ASPCADRAFT_203054"/>
<accession>A0A1R3S385</accession>
<dbReference type="OrthoDB" id="4363600at2759"/>
<reference evidence="3" key="1">
    <citation type="journal article" date="2017" name="Genome Biol.">
        <title>Comparative genomics reveals high biological diversity and specific adaptations in the industrially and medically important fungal genus Aspergillus.</title>
        <authorList>
            <person name="de Vries R.P."/>
            <person name="Riley R."/>
            <person name="Wiebenga A."/>
            <person name="Aguilar-Osorio G."/>
            <person name="Amillis S."/>
            <person name="Uchima C.A."/>
            <person name="Anderluh G."/>
            <person name="Asadollahi M."/>
            <person name="Askin M."/>
            <person name="Barry K."/>
            <person name="Battaglia E."/>
            <person name="Bayram O."/>
            <person name="Benocci T."/>
            <person name="Braus-Stromeyer S.A."/>
            <person name="Caldana C."/>
            <person name="Canovas D."/>
            <person name="Cerqueira G.C."/>
            <person name="Chen F."/>
            <person name="Chen W."/>
            <person name="Choi C."/>
            <person name="Clum A."/>
            <person name="Dos Santos R.A."/>
            <person name="Damasio A.R."/>
            <person name="Diallinas G."/>
            <person name="Emri T."/>
            <person name="Fekete E."/>
            <person name="Flipphi M."/>
            <person name="Freyberg S."/>
            <person name="Gallo A."/>
            <person name="Gournas C."/>
            <person name="Habgood R."/>
            <person name="Hainaut M."/>
            <person name="Harispe M.L."/>
            <person name="Henrissat B."/>
            <person name="Hilden K.S."/>
            <person name="Hope R."/>
            <person name="Hossain A."/>
            <person name="Karabika E."/>
            <person name="Karaffa L."/>
            <person name="Karanyi Z."/>
            <person name="Krasevec N."/>
            <person name="Kuo A."/>
            <person name="Kusch H."/>
            <person name="LaButti K."/>
            <person name="Lagendijk E.L."/>
            <person name="Lapidus A."/>
            <person name="Levasseur A."/>
            <person name="Lindquist E."/>
            <person name="Lipzen A."/>
            <person name="Logrieco A.F."/>
            <person name="MacCabe A."/>
            <person name="Maekelae M.R."/>
            <person name="Malavazi I."/>
            <person name="Melin P."/>
            <person name="Meyer V."/>
            <person name="Mielnichuk N."/>
            <person name="Miskei M."/>
            <person name="Molnar A.P."/>
            <person name="Mule G."/>
            <person name="Ngan C.Y."/>
            <person name="Orejas M."/>
            <person name="Orosz E."/>
            <person name="Ouedraogo J.P."/>
            <person name="Overkamp K.M."/>
            <person name="Park H.-S."/>
            <person name="Perrone G."/>
            <person name="Piumi F."/>
            <person name="Punt P.J."/>
            <person name="Ram A.F."/>
            <person name="Ramon A."/>
            <person name="Rauscher S."/>
            <person name="Record E."/>
            <person name="Riano-Pachon D.M."/>
            <person name="Robert V."/>
            <person name="Roehrig J."/>
            <person name="Ruller R."/>
            <person name="Salamov A."/>
            <person name="Salih N.S."/>
            <person name="Samson R.A."/>
            <person name="Sandor E."/>
            <person name="Sanguinetti M."/>
            <person name="Schuetze T."/>
            <person name="Sepcic K."/>
            <person name="Shelest E."/>
            <person name="Sherlock G."/>
            <person name="Sophianopoulou V."/>
            <person name="Squina F.M."/>
            <person name="Sun H."/>
            <person name="Susca A."/>
            <person name="Todd R.B."/>
            <person name="Tsang A."/>
            <person name="Unkles S.E."/>
            <person name="van de Wiele N."/>
            <person name="van Rossen-Uffink D."/>
            <person name="Oliveira J.V."/>
            <person name="Vesth T.C."/>
            <person name="Visser J."/>
            <person name="Yu J.-H."/>
            <person name="Zhou M."/>
            <person name="Andersen M.R."/>
            <person name="Archer D.B."/>
            <person name="Baker S.E."/>
            <person name="Benoit I."/>
            <person name="Brakhage A.A."/>
            <person name="Braus G.H."/>
            <person name="Fischer R."/>
            <person name="Frisvad J.C."/>
            <person name="Goldman G.H."/>
            <person name="Houbraken J."/>
            <person name="Oakley B."/>
            <person name="Pocsi I."/>
            <person name="Scazzocchio C."/>
            <person name="Seiboth B."/>
            <person name="vanKuyk P.A."/>
            <person name="Wortman J."/>
            <person name="Dyer P.S."/>
            <person name="Grigoriev I.V."/>
        </authorList>
    </citation>
    <scope>NUCLEOTIDE SEQUENCE [LARGE SCALE GENOMIC DNA]</scope>
    <source>
        <strain evidence="3">ITEM 5010</strain>
    </source>
</reference>
<proteinExistence type="predicted"/>
<organism evidence="2 3">
    <name type="scientific">Aspergillus carbonarius (strain ITEM 5010)</name>
    <dbReference type="NCBI Taxonomy" id="602072"/>
    <lineage>
        <taxon>Eukaryota</taxon>
        <taxon>Fungi</taxon>
        <taxon>Dikarya</taxon>
        <taxon>Ascomycota</taxon>
        <taxon>Pezizomycotina</taxon>
        <taxon>Eurotiomycetes</taxon>
        <taxon>Eurotiomycetidae</taxon>
        <taxon>Eurotiales</taxon>
        <taxon>Aspergillaceae</taxon>
        <taxon>Aspergillus</taxon>
        <taxon>Aspergillus subgen. Circumdati</taxon>
    </lineage>
</organism>
<feature type="compositionally biased region" description="Polar residues" evidence="1">
    <location>
        <begin position="458"/>
        <end position="476"/>
    </location>
</feature>
<evidence type="ECO:0000313" key="3">
    <source>
        <dbReference type="Proteomes" id="UP000188318"/>
    </source>
</evidence>
<name>A0A1R3S385_ASPC5</name>
<dbReference type="Proteomes" id="UP000188318">
    <property type="component" value="Unassembled WGS sequence"/>
</dbReference>
<sequence>MPAMFLAGPQAESLSLILKLAKSCKGSMLDQQERELDSSTLCLKELDQALSEGKAMDHNSSLAHADLLEPPGHVVEYLETVSAASDHSHGTPIDEIPDVGSDVDEHQDIEPPAYVLTWFGLNGIDYHLYLAHNERGINDHMRRNSMLLFDGEECRPCLYDQLSDLRTYFPNGVCQDRDPIMLFNCLPVIRNPASPAMEAYILGFDFDTGNLFVRQFGWFPDYIDDVWCVWNDGFNRYEVQIEALRDTLRQCIDDYQLDPGVGILSKGKYAVGSWEIAEASEDPGMELVIAISFCLWILDMAEPLIRRYVSGTENLIQDIKRYEKECRGILACASARFWEHVRKGYTEEQERCEKIKNRYIDHLMALRMPTNDDSKEDKERAPDLDIAKRLRRQYEGRRKECREQSLQDVFIGPKQGMTSRSPSATFREIVERSKLALSSSMLPSPKTPRASSPPPSGTRPQNGWIPTSPKILSSSTEENNFIEAAESHEDPVPVLLRRMSDLWQAHPELDNFSIRGQLGTILTEMKHTMV</sequence>
<gene>
    <name evidence="2" type="ORF">ASPCADRAFT_203054</name>
</gene>
<feature type="region of interest" description="Disordered" evidence="1">
    <location>
        <begin position="405"/>
        <end position="425"/>
    </location>
</feature>
<feature type="region of interest" description="Disordered" evidence="1">
    <location>
        <begin position="437"/>
        <end position="476"/>
    </location>
</feature>
<evidence type="ECO:0000313" key="2">
    <source>
        <dbReference type="EMBL" id="OOG01183.1"/>
    </source>
</evidence>
<dbReference type="AlphaFoldDB" id="A0A1R3S385"/>
<dbReference type="EMBL" id="KV907493">
    <property type="protein sequence ID" value="OOG01183.1"/>
    <property type="molecule type" value="Genomic_DNA"/>
</dbReference>